<name>A0A5M4FF36_9ACTN</name>
<dbReference type="OrthoDB" id="9788468at2"/>
<comment type="caution">
    <text evidence="2">The sequence shown here is derived from an EMBL/GenBank/DDBJ whole genome shotgun (WGS) entry which is preliminary data.</text>
</comment>
<sequence>MVRQRVVLGSTGDDERASGAARRLRDEGQEIVYVGGHQTPEQLVHAAIAEDAVALLVDADAQALARITELCIELGVAEVLVTPLDVRPGAPRSP</sequence>
<keyword evidence="3" id="KW-1185">Reference proteome</keyword>
<dbReference type="Proteomes" id="UP000380867">
    <property type="component" value="Unassembled WGS sequence"/>
</dbReference>
<protein>
    <recommendedName>
        <fullName evidence="4">Methylmalonyl-CoA mutase</fullName>
    </recommendedName>
</protein>
<dbReference type="GO" id="GO:0031419">
    <property type="term" value="F:cobalamin binding"/>
    <property type="evidence" value="ECO:0007669"/>
    <property type="project" value="InterPro"/>
</dbReference>
<feature type="compositionally biased region" description="Basic and acidic residues" evidence="1">
    <location>
        <begin position="13"/>
        <end position="23"/>
    </location>
</feature>
<dbReference type="Gene3D" id="3.40.50.280">
    <property type="entry name" value="Cobalamin-binding domain"/>
    <property type="match status" value="1"/>
</dbReference>
<evidence type="ECO:0000313" key="3">
    <source>
        <dbReference type="Proteomes" id="UP000380867"/>
    </source>
</evidence>
<evidence type="ECO:0000313" key="2">
    <source>
        <dbReference type="EMBL" id="KAA1397441.1"/>
    </source>
</evidence>
<proteinExistence type="predicted"/>
<evidence type="ECO:0000256" key="1">
    <source>
        <dbReference type="SAM" id="MobiDB-lite"/>
    </source>
</evidence>
<feature type="region of interest" description="Disordered" evidence="1">
    <location>
        <begin position="1"/>
        <end position="23"/>
    </location>
</feature>
<organism evidence="2 3">
    <name type="scientific">Aeromicrobium ginsengisoli</name>
    <dbReference type="NCBI Taxonomy" id="363867"/>
    <lineage>
        <taxon>Bacteria</taxon>
        <taxon>Bacillati</taxon>
        <taxon>Actinomycetota</taxon>
        <taxon>Actinomycetes</taxon>
        <taxon>Propionibacteriales</taxon>
        <taxon>Nocardioidaceae</taxon>
        <taxon>Aeromicrobium</taxon>
    </lineage>
</organism>
<dbReference type="GO" id="GO:0046872">
    <property type="term" value="F:metal ion binding"/>
    <property type="evidence" value="ECO:0007669"/>
    <property type="project" value="InterPro"/>
</dbReference>
<evidence type="ECO:0008006" key="4">
    <source>
        <dbReference type="Google" id="ProtNLM"/>
    </source>
</evidence>
<dbReference type="RefSeq" id="WP_149688892.1">
    <property type="nucleotide sequence ID" value="NZ_SDPQ02000002.1"/>
</dbReference>
<reference evidence="2" key="1">
    <citation type="submission" date="2019-09" db="EMBL/GenBank/DDBJ databases">
        <authorList>
            <person name="Li J."/>
        </authorList>
    </citation>
    <scope>NUCLEOTIDE SEQUENCE [LARGE SCALE GENOMIC DNA]</scope>
    <source>
        <strain evidence="2">JCM 14732</strain>
    </source>
</reference>
<dbReference type="InterPro" id="IPR036724">
    <property type="entry name" value="Cobalamin-bd_sf"/>
</dbReference>
<dbReference type="AlphaFoldDB" id="A0A5M4FF36"/>
<gene>
    <name evidence="2" type="ORF">ESP70_008635</name>
</gene>
<dbReference type="EMBL" id="SDPQ02000002">
    <property type="protein sequence ID" value="KAA1397441.1"/>
    <property type="molecule type" value="Genomic_DNA"/>
</dbReference>
<dbReference type="SUPFAM" id="SSF52242">
    <property type="entry name" value="Cobalamin (vitamin B12)-binding domain"/>
    <property type="match status" value="1"/>
</dbReference>
<accession>A0A5M4FF36</accession>